<feature type="transmembrane region" description="Helical" evidence="1">
    <location>
        <begin position="30"/>
        <end position="52"/>
    </location>
</feature>
<dbReference type="InterPro" id="IPR036259">
    <property type="entry name" value="MFS_trans_sf"/>
</dbReference>
<reference evidence="2 3" key="1">
    <citation type="submission" date="2019-05" db="EMBL/GenBank/DDBJ databases">
        <title>Another draft genome of Portunus trituberculatus and its Hox gene families provides insights of decapod evolution.</title>
        <authorList>
            <person name="Jeong J.-H."/>
            <person name="Song I."/>
            <person name="Kim S."/>
            <person name="Choi T."/>
            <person name="Kim D."/>
            <person name="Ryu S."/>
            <person name="Kim W."/>
        </authorList>
    </citation>
    <scope>NUCLEOTIDE SEQUENCE [LARGE SCALE GENOMIC DNA]</scope>
    <source>
        <tissue evidence="2">Muscle</tissue>
    </source>
</reference>
<dbReference type="PANTHER" id="PTHR11360">
    <property type="entry name" value="MONOCARBOXYLATE TRANSPORTER"/>
    <property type="match status" value="1"/>
</dbReference>
<keyword evidence="1" id="KW-1133">Transmembrane helix</keyword>
<dbReference type="InterPro" id="IPR050327">
    <property type="entry name" value="Proton-linked_MCT"/>
</dbReference>
<dbReference type="OrthoDB" id="6499973at2759"/>
<protein>
    <submittedName>
        <fullName evidence="2">Uncharacterized protein</fullName>
    </submittedName>
</protein>
<keyword evidence="1" id="KW-0472">Membrane</keyword>
<evidence type="ECO:0000256" key="1">
    <source>
        <dbReference type="SAM" id="Phobius"/>
    </source>
</evidence>
<keyword evidence="3" id="KW-1185">Reference proteome</keyword>
<accession>A0A5B7KQ47</accession>
<dbReference type="SUPFAM" id="SSF103473">
    <property type="entry name" value="MFS general substrate transporter"/>
    <property type="match status" value="1"/>
</dbReference>
<evidence type="ECO:0000313" key="3">
    <source>
        <dbReference type="Proteomes" id="UP000324222"/>
    </source>
</evidence>
<gene>
    <name evidence="2" type="ORF">E2C01_102856</name>
</gene>
<keyword evidence="1" id="KW-0812">Transmembrane</keyword>
<comment type="caution">
    <text evidence="2">The sequence shown here is derived from an EMBL/GenBank/DDBJ whole genome shotgun (WGS) entry which is preliminary data.</text>
</comment>
<proteinExistence type="predicted"/>
<evidence type="ECO:0000313" key="2">
    <source>
        <dbReference type="EMBL" id="MPD07015.1"/>
    </source>
</evidence>
<dbReference type="Proteomes" id="UP000324222">
    <property type="component" value="Unassembled WGS sequence"/>
</dbReference>
<organism evidence="2 3">
    <name type="scientific">Portunus trituberculatus</name>
    <name type="common">Swimming crab</name>
    <name type="synonym">Neptunus trituberculatus</name>
    <dbReference type="NCBI Taxonomy" id="210409"/>
    <lineage>
        <taxon>Eukaryota</taxon>
        <taxon>Metazoa</taxon>
        <taxon>Ecdysozoa</taxon>
        <taxon>Arthropoda</taxon>
        <taxon>Crustacea</taxon>
        <taxon>Multicrustacea</taxon>
        <taxon>Malacostraca</taxon>
        <taxon>Eumalacostraca</taxon>
        <taxon>Eucarida</taxon>
        <taxon>Decapoda</taxon>
        <taxon>Pleocyemata</taxon>
        <taxon>Brachyura</taxon>
        <taxon>Eubrachyura</taxon>
        <taxon>Portunoidea</taxon>
        <taxon>Portunidae</taxon>
        <taxon>Portuninae</taxon>
        <taxon>Portunus</taxon>
    </lineage>
</organism>
<dbReference type="EMBL" id="VSRR010154288">
    <property type="protein sequence ID" value="MPD07015.1"/>
    <property type="molecule type" value="Genomic_DNA"/>
</dbReference>
<dbReference type="AlphaFoldDB" id="A0A5B7KQ47"/>
<feature type="transmembrane region" description="Helical" evidence="1">
    <location>
        <begin position="58"/>
        <end position="79"/>
    </location>
</feature>
<dbReference type="Gene3D" id="1.20.1250.20">
    <property type="entry name" value="MFS general substrate transporter like domains"/>
    <property type="match status" value="1"/>
</dbReference>
<feature type="transmembrane region" description="Helical" evidence="1">
    <location>
        <begin position="133"/>
        <end position="151"/>
    </location>
</feature>
<feature type="transmembrane region" description="Helical" evidence="1">
    <location>
        <begin position="198"/>
        <end position="216"/>
    </location>
</feature>
<dbReference type="PANTHER" id="PTHR11360:SF284">
    <property type="entry name" value="EG:103B4.3 PROTEIN-RELATED"/>
    <property type="match status" value="1"/>
</dbReference>
<name>A0A5B7KQ47_PORTR</name>
<sequence length="217" mass="23701">MTLLTGCVQRILCFTAIHVAVSYCPNHQSLVNAIVSSGAAISLMSTSFIFYLNKTYSFRGATLIFSGFCLNMCVAAMVFQPVEWHMGSPYFNFWKTSVNDQAISSGKTGKLCILRNILKGAGNTLHLITSPHAVLLSIIVSFNLGIFVNIWDFLPFVMWEEGYTHDEMSLSLSVAAGCNLGGRLASILLDLCMKEKCVAMYISSSVLSVGTLIGVYH</sequence>